<dbReference type="InParanoid" id="A0A3G9JHC6"/>
<feature type="domain" description="ABC transmembrane type-1" evidence="11">
    <location>
        <begin position="223"/>
        <end position="443"/>
    </location>
</feature>
<reference evidence="12 13" key="1">
    <citation type="submission" date="2018-11" db="EMBL/GenBank/DDBJ databases">
        <title>Novel Erysipelotrichaceae bacterium isolated from small intestine of a swine.</title>
        <authorList>
            <person name="Kim J.S."/>
            <person name="Choe H."/>
            <person name="Lee Y.R."/>
            <person name="Kim K.M."/>
            <person name="Park D.S."/>
        </authorList>
    </citation>
    <scope>NUCLEOTIDE SEQUENCE [LARGE SCALE GENOMIC DNA]</scope>
    <source>
        <strain evidence="12 13">SG0102</strain>
    </source>
</reference>
<dbReference type="EMBL" id="AP019309">
    <property type="protein sequence ID" value="BBH25331.1"/>
    <property type="molecule type" value="Genomic_DNA"/>
</dbReference>
<feature type="transmembrane region" description="Helical" evidence="9">
    <location>
        <begin position="219"/>
        <end position="246"/>
    </location>
</feature>
<feature type="transmembrane region" description="Helical" evidence="9">
    <location>
        <begin position="159"/>
        <end position="184"/>
    </location>
</feature>
<evidence type="ECO:0000256" key="2">
    <source>
        <dbReference type="ARBA" id="ARBA00009047"/>
    </source>
</evidence>
<evidence type="ECO:0000256" key="9">
    <source>
        <dbReference type="RuleBase" id="RU363032"/>
    </source>
</evidence>
<evidence type="ECO:0000256" key="10">
    <source>
        <dbReference type="RuleBase" id="RU367050"/>
    </source>
</evidence>
<dbReference type="Pfam" id="PF00528">
    <property type="entry name" value="BPD_transp_1"/>
    <property type="match status" value="1"/>
</dbReference>
<keyword evidence="6 9" id="KW-0812">Transmembrane</keyword>
<feature type="transmembrane region" description="Helical" evidence="9">
    <location>
        <begin position="258"/>
        <end position="278"/>
    </location>
</feature>
<dbReference type="PANTHER" id="PTHR47314">
    <property type="entry name" value="MALTOSE/MALTODEXTRIN TRANSPORT SYSTEM PERMEASE PROTEIN MALF"/>
    <property type="match status" value="1"/>
</dbReference>
<dbReference type="OrthoDB" id="9778687at2"/>
<keyword evidence="3 9" id="KW-0813">Transport</keyword>
<dbReference type="GO" id="GO:0015423">
    <property type="term" value="F:ABC-type maltose transporter activity"/>
    <property type="evidence" value="ECO:0007669"/>
    <property type="project" value="TreeGrafter"/>
</dbReference>
<protein>
    <recommendedName>
        <fullName evidence="10">Maltose/maltodextrin transport system permease protein</fullName>
    </recommendedName>
</protein>
<sequence length="457" mass="50886">MKFKKKRVSEFATPYTVSDAWKKGDGVTKASFCVMGLGLLAKRRYVKGLIYLGIEVAFLVFMFAQGFANIGALPGLGSVAQKQVWNDAKGIYEYSQGDNSLLILLYGIATLFIVIGFILLWRSSVKSCYKAQKLMEEGKHLNTFKQDVSTLFDENLHSLLLAGPVTGVLIFTILPLVFMISMAFTNYSIKGNHLILFDWVGLKNFATVLSLKSSIGQEFWGVLGWTLIWAVFATFLNYFFGMILAIVINRKETHAKSFWRFCFVLSVAVPQFVSLLIMRTMLQPQGAVNVLLKNAGFISTSLPFFTNTTWARVTVIVINLWVGIPYTLLQVTGILQNIPAELYESAKMDGASPVVTFFKITLPYMLFVTTPYLITTFTGNVNNFNVIYLLSGGDPTPVGGTAGKTDLLVTWLYKLTIDKQYYNIGAVIGILTFIVLAIVALVTYRNSGSYKNEEGFM</sequence>
<dbReference type="GO" id="GO:1990060">
    <property type="term" value="C:maltose transport complex"/>
    <property type="evidence" value="ECO:0007669"/>
    <property type="project" value="TreeGrafter"/>
</dbReference>
<name>A0A3G9JHC6_9FIRM</name>
<evidence type="ECO:0000256" key="5">
    <source>
        <dbReference type="ARBA" id="ARBA00022597"/>
    </source>
</evidence>
<dbReference type="CDD" id="cd06261">
    <property type="entry name" value="TM_PBP2"/>
    <property type="match status" value="1"/>
</dbReference>
<comment type="function">
    <text evidence="10">Part of the ABC transporter complex MalEFGK involved in maltose/maltodextrin import. Probably responsible for the translocation of the substrate across the membrane.</text>
</comment>
<feature type="transmembrane region" description="Helical" evidence="9">
    <location>
        <begin position="101"/>
        <end position="121"/>
    </location>
</feature>
<evidence type="ECO:0000256" key="4">
    <source>
        <dbReference type="ARBA" id="ARBA00022475"/>
    </source>
</evidence>
<dbReference type="GO" id="GO:0042956">
    <property type="term" value="P:maltodextrin transmembrane transport"/>
    <property type="evidence" value="ECO:0007669"/>
    <property type="project" value="TreeGrafter"/>
</dbReference>
<keyword evidence="7 9" id="KW-1133">Transmembrane helix</keyword>
<evidence type="ECO:0000256" key="7">
    <source>
        <dbReference type="ARBA" id="ARBA00022989"/>
    </source>
</evidence>
<dbReference type="AlphaFoldDB" id="A0A3G9JHC6"/>
<feature type="transmembrane region" description="Helical" evidence="9">
    <location>
        <begin position="49"/>
        <end position="68"/>
    </location>
</feature>
<dbReference type="RefSeq" id="WP_125118285.1">
    <property type="nucleotide sequence ID" value="NZ_AP019309.1"/>
</dbReference>
<keyword evidence="8 9" id="KW-0472">Membrane</keyword>
<dbReference type="SUPFAM" id="SSF161098">
    <property type="entry name" value="MetI-like"/>
    <property type="match status" value="1"/>
</dbReference>
<dbReference type="InterPro" id="IPR035906">
    <property type="entry name" value="MetI-like_sf"/>
</dbReference>
<evidence type="ECO:0000313" key="13">
    <source>
        <dbReference type="Proteomes" id="UP000268059"/>
    </source>
</evidence>
<evidence type="ECO:0000256" key="8">
    <source>
        <dbReference type="ARBA" id="ARBA00023136"/>
    </source>
</evidence>
<dbReference type="PANTHER" id="PTHR47314:SF1">
    <property type="entry name" value="MALTOSE_MALTODEXTRIN TRANSPORT SYSTEM PERMEASE PROTEIN MALF"/>
    <property type="match status" value="1"/>
</dbReference>
<dbReference type="KEGG" id="ebm:SG0102_02650"/>
<accession>A0A3G9JHC6</accession>
<proteinExistence type="inferred from homology"/>
<dbReference type="FunCoup" id="A0A3G9JHC6">
    <property type="interactions" value="87"/>
</dbReference>
<evidence type="ECO:0000256" key="6">
    <source>
        <dbReference type="ARBA" id="ARBA00022692"/>
    </source>
</evidence>
<keyword evidence="5 10" id="KW-0762">Sugar transport</keyword>
<feature type="transmembrane region" description="Helical" evidence="9">
    <location>
        <begin position="309"/>
        <end position="329"/>
    </location>
</feature>
<keyword evidence="13" id="KW-1185">Reference proteome</keyword>
<evidence type="ECO:0000313" key="12">
    <source>
        <dbReference type="EMBL" id="BBH25331.1"/>
    </source>
</evidence>
<dbReference type="InterPro" id="IPR000515">
    <property type="entry name" value="MetI-like"/>
</dbReference>
<dbReference type="PROSITE" id="PS50928">
    <property type="entry name" value="ABC_TM1"/>
    <property type="match status" value="1"/>
</dbReference>
<dbReference type="Proteomes" id="UP000268059">
    <property type="component" value="Chromosome"/>
</dbReference>
<evidence type="ECO:0000256" key="3">
    <source>
        <dbReference type="ARBA" id="ARBA00022448"/>
    </source>
</evidence>
<organism evidence="12 13">
    <name type="scientific">Intestinibaculum porci</name>
    <dbReference type="NCBI Taxonomy" id="2487118"/>
    <lineage>
        <taxon>Bacteria</taxon>
        <taxon>Bacillati</taxon>
        <taxon>Bacillota</taxon>
        <taxon>Erysipelotrichia</taxon>
        <taxon>Erysipelotrichales</taxon>
        <taxon>Erysipelotrichaceae</taxon>
        <taxon>Intestinibaculum</taxon>
    </lineage>
</organism>
<comment type="subcellular location">
    <subcellularLocation>
        <location evidence="1 9">Cell membrane</location>
        <topology evidence="1 9">Multi-pass membrane protein</topology>
    </subcellularLocation>
</comment>
<gene>
    <name evidence="12" type="ORF">SG0102_02650</name>
</gene>
<evidence type="ECO:0000256" key="1">
    <source>
        <dbReference type="ARBA" id="ARBA00004651"/>
    </source>
</evidence>
<dbReference type="Gene3D" id="1.10.3720.10">
    <property type="entry name" value="MetI-like"/>
    <property type="match status" value="1"/>
</dbReference>
<comment type="similarity">
    <text evidence="2 10">Belongs to the binding-protein-dependent transport system permease family. MalFG subfamily.</text>
</comment>
<feature type="transmembrane region" description="Helical" evidence="9">
    <location>
        <begin position="421"/>
        <end position="444"/>
    </location>
</feature>
<feature type="transmembrane region" description="Helical" evidence="9">
    <location>
        <begin position="350"/>
        <end position="374"/>
    </location>
</feature>
<keyword evidence="4 10" id="KW-1003">Cell membrane</keyword>
<evidence type="ECO:0000259" key="11">
    <source>
        <dbReference type="PROSITE" id="PS50928"/>
    </source>
</evidence>